<evidence type="ECO:0000256" key="4">
    <source>
        <dbReference type="SAM" id="MobiDB-lite"/>
    </source>
</evidence>
<name>A0A255EIX9_9ACTN</name>
<proteinExistence type="inferred from homology"/>
<accession>A0A255EIX9</accession>
<evidence type="ECO:0000313" key="5">
    <source>
        <dbReference type="EMBL" id="OYN88093.1"/>
    </source>
</evidence>
<evidence type="ECO:0000256" key="3">
    <source>
        <dbReference type="RuleBase" id="RU000363"/>
    </source>
</evidence>
<gene>
    <name evidence="5" type="ORF">CGZ92_05620</name>
</gene>
<feature type="region of interest" description="Disordered" evidence="4">
    <location>
        <begin position="256"/>
        <end position="276"/>
    </location>
</feature>
<dbReference type="PIRSF" id="PIRSF000126">
    <property type="entry name" value="11-beta-HSD1"/>
    <property type="match status" value="1"/>
</dbReference>
<dbReference type="Gene3D" id="3.40.50.720">
    <property type="entry name" value="NAD(P)-binding Rossmann-like Domain"/>
    <property type="match status" value="1"/>
</dbReference>
<dbReference type="PANTHER" id="PTHR44196">
    <property type="entry name" value="DEHYDROGENASE/REDUCTASE SDR FAMILY MEMBER 7B"/>
    <property type="match status" value="1"/>
</dbReference>
<dbReference type="CDD" id="cd05233">
    <property type="entry name" value="SDR_c"/>
    <property type="match status" value="1"/>
</dbReference>
<dbReference type="GO" id="GO:0016020">
    <property type="term" value="C:membrane"/>
    <property type="evidence" value="ECO:0007669"/>
    <property type="project" value="TreeGrafter"/>
</dbReference>
<dbReference type="Proteomes" id="UP000216533">
    <property type="component" value="Unassembled WGS sequence"/>
</dbReference>
<dbReference type="PANTHER" id="PTHR44196:SF2">
    <property type="entry name" value="SHORT-CHAIN DEHYDROGENASE-RELATED"/>
    <property type="match status" value="1"/>
</dbReference>
<organism evidence="5 6">
    <name type="scientific">Parenemella sanctibonifatiensis</name>
    <dbReference type="NCBI Taxonomy" id="2016505"/>
    <lineage>
        <taxon>Bacteria</taxon>
        <taxon>Bacillati</taxon>
        <taxon>Actinomycetota</taxon>
        <taxon>Actinomycetes</taxon>
        <taxon>Propionibacteriales</taxon>
        <taxon>Propionibacteriaceae</taxon>
        <taxon>Parenemella</taxon>
    </lineage>
</organism>
<evidence type="ECO:0000313" key="6">
    <source>
        <dbReference type="Proteomes" id="UP000216533"/>
    </source>
</evidence>
<reference evidence="5 6" key="1">
    <citation type="submission" date="2017-07" db="EMBL/GenBank/DDBJ databases">
        <title>Draft whole genome sequences of clinical Proprionibacteriaceae strains.</title>
        <authorList>
            <person name="Bernier A.-M."/>
            <person name="Bernard K."/>
            <person name="Domingo M.-C."/>
        </authorList>
    </citation>
    <scope>NUCLEOTIDE SEQUENCE [LARGE SCALE GENOMIC DNA]</scope>
    <source>
        <strain evidence="5 6">NML 160184</strain>
    </source>
</reference>
<dbReference type="InterPro" id="IPR002347">
    <property type="entry name" value="SDR_fam"/>
</dbReference>
<protein>
    <submittedName>
        <fullName evidence="5">Short-chain dehydrogenase</fullName>
    </submittedName>
</protein>
<sequence length="276" mass="29706">MGRALVTGATAGIGAEFCRQLAIAGTHLVMVARDEARLTARAEELRREHGVEVEVLRADLADRDDLLRVADRCESADAPIDLLVNNAGFGLHAKLLDKDFSIHERALDVMCLAVHVLASAAGRQMVSRGRGAILNVASSSAYITTGNYSAVKAWCLVYTEGLSVELHGTGVTATALCPGWVHTEFHERANITAGPIPEPVWIPVDRLVREALADTARGKVISVPTKRWRFAVELGRHVPRGTIRFFSRLLSGSRKKAQSTRDESAPGSTVPDAAGL</sequence>
<evidence type="ECO:0000256" key="2">
    <source>
        <dbReference type="ARBA" id="ARBA00023002"/>
    </source>
</evidence>
<keyword evidence="2" id="KW-0560">Oxidoreductase</keyword>
<comment type="caution">
    <text evidence="5">The sequence shown here is derived from an EMBL/GenBank/DDBJ whole genome shotgun (WGS) entry which is preliminary data.</text>
</comment>
<dbReference type="EMBL" id="NMVI01000014">
    <property type="protein sequence ID" value="OYN88093.1"/>
    <property type="molecule type" value="Genomic_DNA"/>
</dbReference>
<comment type="similarity">
    <text evidence="1 3">Belongs to the short-chain dehydrogenases/reductases (SDR) family.</text>
</comment>
<dbReference type="AlphaFoldDB" id="A0A255EIX9"/>
<dbReference type="InterPro" id="IPR036291">
    <property type="entry name" value="NAD(P)-bd_dom_sf"/>
</dbReference>
<dbReference type="SUPFAM" id="SSF51735">
    <property type="entry name" value="NAD(P)-binding Rossmann-fold domains"/>
    <property type="match status" value="1"/>
</dbReference>
<dbReference type="PRINTS" id="PR00080">
    <property type="entry name" value="SDRFAMILY"/>
</dbReference>
<dbReference type="Pfam" id="PF00106">
    <property type="entry name" value="adh_short"/>
    <property type="match status" value="1"/>
</dbReference>
<evidence type="ECO:0000256" key="1">
    <source>
        <dbReference type="ARBA" id="ARBA00006484"/>
    </source>
</evidence>
<dbReference type="PRINTS" id="PR00081">
    <property type="entry name" value="GDHRDH"/>
</dbReference>
<dbReference type="GO" id="GO:0016491">
    <property type="term" value="F:oxidoreductase activity"/>
    <property type="evidence" value="ECO:0007669"/>
    <property type="project" value="UniProtKB-KW"/>
</dbReference>